<dbReference type="PRINTS" id="PR00039">
    <property type="entry name" value="HTHLYSR"/>
</dbReference>
<dbReference type="RefSeq" id="WP_086087568.1">
    <property type="nucleotide sequence ID" value="NZ_CP021112.1"/>
</dbReference>
<evidence type="ECO:0000256" key="2">
    <source>
        <dbReference type="ARBA" id="ARBA00023015"/>
    </source>
</evidence>
<dbReference type="EMBL" id="CP021112">
    <property type="protein sequence ID" value="ARP99161.1"/>
    <property type="molecule type" value="Genomic_DNA"/>
</dbReference>
<dbReference type="FunFam" id="1.10.10.10:FF:000001">
    <property type="entry name" value="LysR family transcriptional regulator"/>
    <property type="match status" value="1"/>
</dbReference>
<dbReference type="SUPFAM" id="SSF53850">
    <property type="entry name" value="Periplasmic binding protein-like II"/>
    <property type="match status" value="1"/>
</dbReference>
<gene>
    <name evidence="5" type="ORF">CAK95_08730</name>
</gene>
<dbReference type="OrthoDB" id="9786526at2"/>
<dbReference type="Proteomes" id="UP000194137">
    <property type="component" value="Chromosome"/>
</dbReference>
<proteinExistence type="inferred from homology"/>
<keyword evidence="4" id="KW-0804">Transcription</keyword>
<evidence type="ECO:0000313" key="6">
    <source>
        <dbReference type="Proteomes" id="UP000194137"/>
    </source>
</evidence>
<keyword evidence="6" id="KW-1185">Reference proteome</keyword>
<name>A0A1W6ZP63_9HYPH</name>
<dbReference type="GO" id="GO:0003677">
    <property type="term" value="F:DNA binding"/>
    <property type="evidence" value="ECO:0007669"/>
    <property type="project" value="UniProtKB-KW"/>
</dbReference>
<evidence type="ECO:0000256" key="4">
    <source>
        <dbReference type="ARBA" id="ARBA00023163"/>
    </source>
</evidence>
<dbReference type="InterPro" id="IPR005119">
    <property type="entry name" value="LysR_subst-bd"/>
</dbReference>
<dbReference type="AlphaFoldDB" id="A0A1W6ZP63"/>
<dbReference type="Gene3D" id="1.10.10.10">
    <property type="entry name" value="Winged helix-like DNA-binding domain superfamily/Winged helix DNA-binding domain"/>
    <property type="match status" value="1"/>
</dbReference>
<dbReference type="GO" id="GO:0003700">
    <property type="term" value="F:DNA-binding transcription factor activity"/>
    <property type="evidence" value="ECO:0007669"/>
    <property type="project" value="InterPro"/>
</dbReference>
<protein>
    <submittedName>
        <fullName evidence="5">LysR family transcriptional regulator</fullName>
    </submittedName>
</protein>
<evidence type="ECO:0000256" key="3">
    <source>
        <dbReference type="ARBA" id="ARBA00023125"/>
    </source>
</evidence>
<dbReference type="STRING" id="1235591.CAK95_08730"/>
<dbReference type="InterPro" id="IPR036390">
    <property type="entry name" value="WH_DNA-bd_sf"/>
</dbReference>
<dbReference type="InterPro" id="IPR000847">
    <property type="entry name" value="LysR_HTH_N"/>
</dbReference>
<dbReference type="PROSITE" id="PS50931">
    <property type="entry name" value="HTH_LYSR"/>
    <property type="match status" value="1"/>
</dbReference>
<sequence length="297" mass="33378">MDRIDCLRAFVRAMEGGSFSAAAKELGLGQPAISKRIALLEKEFGSQLFMRTTRKLTPTREAHRVYDLARQVLSAFETARASIKDAPAKPSGILRISLPSSFGRHYMMPLVREYVSAFPDVKIDLRFSERTINLVEEGVELALRIGQLESGSLMARRIGTVRRYLVATPAYFRKRSRPRTPDDLKQHECIVYSRLANAGQWTFESEDGRHVIAVSGSVIVDDADAMREAVLEHLGIAVVPAWSATHSLERREMEVVLPDFAVAALPLHAVYPETHWMSLRARSFLDFVVARADRFHA</sequence>
<dbReference type="PANTHER" id="PTHR30537:SF80">
    <property type="entry name" value="TRANSCRIPTIONAL REGULATOR"/>
    <property type="match status" value="1"/>
</dbReference>
<dbReference type="Pfam" id="PF00126">
    <property type="entry name" value="HTH_1"/>
    <property type="match status" value="1"/>
</dbReference>
<dbReference type="Pfam" id="PF03466">
    <property type="entry name" value="LysR_substrate"/>
    <property type="match status" value="1"/>
</dbReference>
<dbReference type="InterPro" id="IPR058163">
    <property type="entry name" value="LysR-type_TF_proteobact-type"/>
</dbReference>
<dbReference type="Gene3D" id="3.40.190.290">
    <property type="match status" value="1"/>
</dbReference>
<dbReference type="PANTHER" id="PTHR30537">
    <property type="entry name" value="HTH-TYPE TRANSCRIPTIONAL REGULATOR"/>
    <property type="match status" value="1"/>
</dbReference>
<dbReference type="KEGG" id="psin:CAK95_08730"/>
<evidence type="ECO:0000313" key="5">
    <source>
        <dbReference type="EMBL" id="ARP99161.1"/>
    </source>
</evidence>
<dbReference type="SUPFAM" id="SSF46785">
    <property type="entry name" value="Winged helix' DNA-binding domain"/>
    <property type="match status" value="1"/>
</dbReference>
<evidence type="ECO:0000256" key="1">
    <source>
        <dbReference type="ARBA" id="ARBA00009437"/>
    </source>
</evidence>
<comment type="similarity">
    <text evidence="1">Belongs to the LysR transcriptional regulatory family.</text>
</comment>
<keyword evidence="3" id="KW-0238">DNA-binding</keyword>
<accession>A0A1W6ZP63</accession>
<keyword evidence="2" id="KW-0805">Transcription regulation</keyword>
<organism evidence="5 6">
    <name type="scientific">Pseudorhodoplanes sinuspersici</name>
    <dbReference type="NCBI Taxonomy" id="1235591"/>
    <lineage>
        <taxon>Bacteria</taxon>
        <taxon>Pseudomonadati</taxon>
        <taxon>Pseudomonadota</taxon>
        <taxon>Alphaproteobacteria</taxon>
        <taxon>Hyphomicrobiales</taxon>
        <taxon>Pseudorhodoplanes</taxon>
    </lineage>
</organism>
<reference evidence="5 6" key="1">
    <citation type="submission" date="2017-05" db="EMBL/GenBank/DDBJ databases">
        <title>Full genome sequence of Pseudorhodoplanes sinuspersici.</title>
        <authorList>
            <person name="Dastgheib S.M.M."/>
            <person name="Shavandi M."/>
            <person name="Tirandaz H."/>
        </authorList>
    </citation>
    <scope>NUCLEOTIDE SEQUENCE [LARGE SCALE GENOMIC DNA]</scope>
    <source>
        <strain evidence="5 6">RIPI110</strain>
    </source>
</reference>
<dbReference type="CDD" id="cd08422">
    <property type="entry name" value="PBP2_CrgA_like"/>
    <property type="match status" value="1"/>
</dbReference>
<dbReference type="InterPro" id="IPR036388">
    <property type="entry name" value="WH-like_DNA-bd_sf"/>
</dbReference>